<comment type="caution">
    <text evidence="2">The sequence shown here is derived from an EMBL/GenBank/DDBJ whole genome shotgun (WGS) entry which is preliminary data.</text>
</comment>
<name>A0A1J5T1V9_9ZZZZ</name>
<dbReference type="Pfam" id="PF04319">
    <property type="entry name" value="NifZ"/>
    <property type="match status" value="1"/>
</dbReference>
<evidence type="ECO:0000313" key="2">
    <source>
        <dbReference type="EMBL" id="OIR07844.1"/>
    </source>
</evidence>
<dbReference type="GO" id="GO:0009399">
    <property type="term" value="P:nitrogen fixation"/>
    <property type="evidence" value="ECO:0007669"/>
    <property type="project" value="InterPro"/>
</dbReference>
<organism evidence="2">
    <name type="scientific">mine drainage metagenome</name>
    <dbReference type="NCBI Taxonomy" id="410659"/>
    <lineage>
        <taxon>unclassified sequences</taxon>
        <taxon>metagenomes</taxon>
        <taxon>ecological metagenomes</taxon>
    </lineage>
</organism>
<dbReference type="InterPro" id="IPR007415">
    <property type="entry name" value="Nitrogenase_MoFe_mat_NifZ"/>
</dbReference>
<dbReference type="EMBL" id="MLJW01000035">
    <property type="protein sequence ID" value="OIR07844.1"/>
    <property type="molecule type" value="Genomic_DNA"/>
</dbReference>
<gene>
    <name evidence="2" type="ORF">GALL_101260</name>
</gene>
<protein>
    <submittedName>
        <fullName evidence="2">NifZ domain protein</fullName>
    </submittedName>
</protein>
<evidence type="ECO:0000256" key="1">
    <source>
        <dbReference type="ARBA" id="ARBA00023231"/>
    </source>
</evidence>
<sequence>MLPKFEFGDEVRIIRNVRNDGTYPGVPIGMLLIRRGSTGFVMNVGTFLQDQLIYTVNILEQDKIVGFREEELIGIDDVWIPSKFESRERVRSRITLTVCGEVRVTPGMEGEILKVFRDENNGVLYHVIFHDQVLQVSESALEATKVYDDEEKSDAAAH</sequence>
<keyword evidence="1" id="KW-0535">Nitrogen fixation</keyword>
<dbReference type="AlphaFoldDB" id="A0A1J5T1V9"/>
<accession>A0A1J5T1V9</accession>
<proteinExistence type="predicted"/>
<reference evidence="2" key="1">
    <citation type="submission" date="2016-10" db="EMBL/GenBank/DDBJ databases">
        <title>Sequence of Gallionella enrichment culture.</title>
        <authorList>
            <person name="Poehlein A."/>
            <person name="Muehling M."/>
            <person name="Daniel R."/>
        </authorList>
    </citation>
    <scope>NUCLEOTIDE SEQUENCE</scope>
</reference>